<gene>
    <name evidence="1" type="ordered locus">CLOST_2480</name>
</gene>
<dbReference type="HOGENOM" id="CLU_2492455_0_0_9"/>
<organism evidence="1 2">
    <name type="scientific">Acetoanaerobium sticklandii (strain ATCC 12662 / DSM 519 / JCM 1433 / CCUG 9281 / NCIMB 10654 / HF)</name>
    <name type="common">Clostridium sticklandii</name>
    <dbReference type="NCBI Taxonomy" id="499177"/>
    <lineage>
        <taxon>Bacteria</taxon>
        <taxon>Bacillati</taxon>
        <taxon>Bacillota</taxon>
        <taxon>Clostridia</taxon>
        <taxon>Peptostreptococcales</taxon>
        <taxon>Filifactoraceae</taxon>
        <taxon>Acetoanaerobium</taxon>
    </lineage>
</organism>
<dbReference type="EMBL" id="FP565809">
    <property type="protein sequence ID" value="CBH22595.1"/>
    <property type="molecule type" value="Genomic_DNA"/>
</dbReference>
<dbReference type="STRING" id="1511.CLOST_2480"/>
<evidence type="ECO:0000313" key="1">
    <source>
        <dbReference type="EMBL" id="CBH22595.1"/>
    </source>
</evidence>
<keyword evidence="2" id="KW-1185">Reference proteome</keyword>
<evidence type="ECO:0000313" key="2">
    <source>
        <dbReference type="Proteomes" id="UP000007041"/>
    </source>
</evidence>
<protein>
    <submittedName>
        <fullName evidence="1">Uncharacterized protein</fullName>
    </submittedName>
</protein>
<dbReference type="BioCyc" id="CSTI499177:GJE9-2573-MONOMER"/>
<reference evidence="2" key="1">
    <citation type="journal article" date="2010" name="BMC Genomics">
        <title>Clostridium sticklandii, a specialist in amino acid degradation:revisiting its metabolism through its genome sequence.</title>
        <authorList>
            <person name="Fonknechten N."/>
            <person name="Chaussonnerie S."/>
            <person name="Tricot S."/>
            <person name="Lajus A."/>
            <person name="Andreesen J.R."/>
            <person name="Perchat N."/>
            <person name="Pelletier E."/>
            <person name="Gouyvenoux M."/>
            <person name="Barbe V."/>
            <person name="Salanoubat M."/>
            <person name="Le Paslier D."/>
            <person name="Weissenbach J."/>
            <person name="Cohen G.N."/>
            <person name="Kreimeyer A."/>
        </authorList>
    </citation>
    <scope>NUCLEOTIDE SEQUENCE [LARGE SCALE GENOMIC DNA]</scope>
    <source>
        <strain evidence="2">ATCC 12662 / DSM 519 / JCM 1433 / CCUG 9281 / NCIMB 10654 / HF</strain>
    </source>
</reference>
<sequence>MIKLIRNLITATDTIKATAIPKIRIKSSEAVKTKPNFKILSALSPNITGTARKKVNSAAATLDTPMMSAPIIVAPDRDVPGIIDRT</sequence>
<dbReference type="AlphaFoldDB" id="E3PVE2"/>
<accession>E3PVE2</accession>
<name>E3PVE2_ACESD</name>
<dbReference type="KEGG" id="cst:CLOST_2480"/>
<dbReference type="Proteomes" id="UP000007041">
    <property type="component" value="Chromosome"/>
</dbReference>
<proteinExistence type="predicted"/>